<keyword evidence="3" id="KW-1185">Reference proteome</keyword>
<gene>
    <name evidence="2" type="ORF">INQ42_01690</name>
</gene>
<feature type="region of interest" description="Disordered" evidence="1">
    <location>
        <begin position="1"/>
        <end position="37"/>
    </location>
</feature>
<sequence>MDQPYEDVPPATAPPGSIMPGHGPAADSQAHWDGFGDAQFGMDDEQVKLVWTGELVGSAEQGSSCYHLSPAGQTDISRFAMMFEDGSFVRYSVADADIVAPGGGKRGMDTAQIDALYPGKVTSSAHKYVPEGQYLRVEEGGGPHVLVFETDAAGTVTEWRVGSPPQVDYVEGCS</sequence>
<dbReference type="EMBL" id="CP063657">
    <property type="protein sequence ID" value="QOW23227.1"/>
    <property type="molecule type" value="Genomic_DNA"/>
</dbReference>
<accession>A0A7S6UMW1</accession>
<organism evidence="2 3">
    <name type="scientific">Novilysobacter avium</name>
    <dbReference type="NCBI Taxonomy" id="2781023"/>
    <lineage>
        <taxon>Bacteria</taxon>
        <taxon>Pseudomonadati</taxon>
        <taxon>Pseudomonadota</taxon>
        <taxon>Gammaproteobacteria</taxon>
        <taxon>Lysobacterales</taxon>
        <taxon>Lysobacteraceae</taxon>
        <taxon>Novilysobacter</taxon>
    </lineage>
</organism>
<protein>
    <submittedName>
        <fullName evidence="2">Lectin</fullName>
    </submittedName>
</protein>
<proteinExistence type="predicted"/>
<evidence type="ECO:0000313" key="3">
    <source>
        <dbReference type="Proteomes" id="UP000593932"/>
    </source>
</evidence>
<reference evidence="2 3" key="1">
    <citation type="submission" date="2020-10" db="EMBL/GenBank/DDBJ databases">
        <title>complete genome sequencing of Lysobacter sp. H23M41.</title>
        <authorList>
            <person name="Bae J.-W."/>
            <person name="Lee S.-Y."/>
        </authorList>
    </citation>
    <scope>NUCLEOTIDE SEQUENCE [LARGE SCALE GENOMIC DNA]</scope>
    <source>
        <strain evidence="2 3">H23M41</strain>
    </source>
</reference>
<dbReference type="Proteomes" id="UP000593932">
    <property type="component" value="Chromosome"/>
</dbReference>
<evidence type="ECO:0000313" key="2">
    <source>
        <dbReference type="EMBL" id="QOW23227.1"/>
    </source>
</evidence>
<evidence type="ECO:0000256" key="1">
    <source>
        <dbReference type="SAM" id="MobiDB-lite"/>
    </source>
</evidence>
<name>A0A7S6UMW1_9GAMM</name>